<dbReference type="GeneID" id="112548391"/>
<accession>A0A3Q0FQD0</accession>
<evidence type="ECO:0000313" key="3">
    <source>
        <dbReference type="RefSeq" id="XP_025049856.1"/>
    </source>
</evidence>
<feature type="compositionally biased region" description="Polar residues" evidence="1">
    <location>
        <begin position="153"/>
        <end position="170"/>
    </location>
</feature>
<feature type="compositionally biased region" description="Basic and acidic residues" evidence="1">
    <location>
        <begin position="29"/>
        <end position="44"/>
    </location>
</feature>
<dbReference type="KEGG" id="asn:112548391"/>
<proteinExistence type="predicted"/>
<dbReference type="RefSeq" id="XP_025049856.1">
    <property type="nucleotide sequence ID" value="XM_025194071.1"/>
</dbReference>
<dbReference type="Proteomes" id="UP000189705">
    <property type="component" value="Unplaced"/>
</dbReference>
<organism evidence="2 3">
    <name type="scientific">Alligator sinensis</name>
    <name type="common">Chinese alligator</name>
    <dbReference type="NCBI Taxonomy" id="38654"/>
    <lineage>
        <taxon>Eukaryota</taxon>
        <taxon>Metazoa</taxon>
        <taxon>Chordata</taxon>
        <taxon>Craniata</taxon>
        <taxon>Vertebrata</taxon>
        <taxon>Euteleostomi</taxon>
        <taxon>Archelosauria</taxon>
        <taxon>Archosauria</taxon>
        <taxon>Crocodylia</taxon>
        <taxon>Alligatoridae</taxon>
        <taxon>Alligatorinae</taxon>
        <taxon>Alligator</taxon>
    </lineage>
</organism>
<feature type="compositionally biased region" description="Basic and acidic residues" evidence="1">
    <location>
        <begin position="117"/>
        <end position="152"/>
    </location>
</feature>
<evidence type="ECO:0000256" key="1">
    <source>
        <dbReference type="SAM" id="MobiDB-lite"/>
    </source>
</evidence>
<gene>
    <name evidence="3" type="primary">LOC112548391</name>
</gene>
<feature type="non-terminal residue" evidence="3">
    <location>
        <position position="170"/>
    </location>
</feature>
<name>A0A3Q0FQD0_ALLSI</name>
<feature type="region of interest" description="Disordered" evidence="1">
    <location>
        <begin position="1"/>
        <end position="20"/>
    </location>
</feature>
<feature type="compositionally biased region" description="Basic and acidic residues" evidence="1">
    <location>
        <begin position="78"/>
        <end position="104"/>
    </location>
</feature>
<sequence length="170" mass="18165">MLRHSQALVSLGYRGPTPDLICHLQRGQGELREELGESSQREDPAAGGAWLPSQAEQQPPGKGPANLEPPQPCPGSRGEMDAPRPEEDRWPQSEGRAPDQKEVAAVDQAASPVGHGSGEEPEARGSPGCKDEFVELSELESHKAELQQRESPHPNQGSGESLAKSQGKAQ</sequence>
<keyword evidence="2" id="KW-1185">Reference proteome</keyword>
<dbReference type="AlphaFoldDB" id="A0A3Q0FQD0"/>
<evidence type="ECO:0000313" key="2">
    <source>
        <dbReference type="Proteomes" id="UP000189705"/>
    </source>
</evidence>
<reference evidence="3" key="1">
    <citation type="submission" date="2025-08" db="UniProtKB">
        <authorList>
            <consortium name="RefSeq"/>
        </authorList>
    </citation>
    <scope>IDENTIFICATION</scope>
</reference>
<feature type="region of interest" description="Disordered" evidence="1">
    <location>
        <begin position="25"/>
        <end position="170"/>
    </location>
</feature>
<dbReference type="InParanoid" id="A0A3Q0FQD0"/>
<protein>
    <submittedName>
        <fullName evidence="3">Skin secretory protein xP2-like</fullName>
    </submittedName>
</protein>